<dbReference type="AlphaFoldDB" id="A0A9D2QFH7"/>
<dbReference type="Gene3D" id="3.40.30.10">
    <property type="entry name" value="Glutaredoxin"/>
    <property type="match status" value="1"/>
</dbReference>
<evidence type="ECO:0000259" key="3">
    <source>
        <dbReference type="Pfam" id="PF13462"/>
    </source>
</evidence>
<sequence length="273" mass="28838">MSQKIKAPNDKNRSFLWGIVALIVICAVVIAVMVINGRNSNNEDLTAADVSFSVSLEDGAVQLRGEDAADDAVSAELFEDYACSYCAQLAEADSESIQDAVENGEMNVDLRTVSFVDQGGASTRGGAVALAIADTGDAGAFWAFHKKGFGDQTTVARTWEWDDYADAAEQLGMDAELVDSIRDGSVEETYGSMLEANGENLNERMPEGAATPALFVEGNQVELQQGEDGGLRDWVPDVLAARADAADSDADATEGADATEDTDADDADADSEE</sequence>
<reference evidence="4" key="2">
    <citation type="submission" date="2021-04" db="EMBL/GenBank/DDBJ databases">
        <authorList>
            <person name="Gilroy R."/>
        </authorList>
    </citation>
    <scope>NUCLEOTIDE SEQUENCE</scope>
    <source>
        <strain evidence="4">ChiHjej13B12-4958</strain>
    </source>
</reference>
<dbReference type="Pfam" id="PF13462">
    <property type="entry name" value="Thioredoxin_4"/>
    <property type="match status" value="1"/>
</dbReference>
<accession>A0A9D2QFH7</accession>
<feature type="transmembrane region" description="Helical" evidence="2">
    <location>
        <begin position="15"/>
        <end position="35"/>
    </location>
</feature>
<dbReference type="SUPFAM" id="SSF52833">
    <property type="entry name" value="Thioredoxin-like"/>
    <property type="match status" value="1"/>
</dbReference>
<evidence type="ECO:0000313" key="5">
    <source>
        <dbReference type="Proteomes" id="UP000823858"/>
    </source>
</evidence>
<dbReference type="InterPro" id="IPR036249">
    <property type="entry name" value="Thioredoxin-like_sf"/>
</dbReference>
<dbReference type="InterPro" id="IPR012336">
    <property type="entry name" value="Thioredoxin-like_fold"/>
</dbReference>
<dbReference type="Proteomes" id="UP000823858">
    <property type="component" value="Unassembled WGS sequence"/>
</dbReference>
<feature type="domain" description="Thioredoxin-like fold" evidence="3">
    <location>
        <begin position="64"/>
        <end position="225"/>
    </location>
</feature>
<name>A0A9D2QFH7_9CORY</name>
<gene>
    <name evidence="4" type="ORF">H9751_03300</name>
</gene>
<organism evidence="4 5">
    <name type="scientific">Candidatus Corynebacterium faecigallinarum</name>
    <dbReference type="NCBI Taxonomy" id="2838528"/>
    <lineage>
        <taxon>Bacteria</taxon>
        <taxon>Bacillati</taxon>
        <taxon>Actinomycetota</taxon>
        <taxon>Actinomycetes</taxon>
        <taxon>Mycobacteriales</taxon>
        <taxon>Corynebacteriaceae</taxon>
        <taxon>Corynebacterium</taxon>
    </lineage>
</organism>
<feature type="region of interest" description="Disordered" evidence="1">
    <location>
        <begin position="242"/>
        <end position="273"/>
    </location>
</feature>
<proteinExistence type="predicted"/>
<keyword evidence="2" id="KW-0472">Membrane</keyword>
<keyword evidence="2" id="KW-1133">Transmembrane helix</keyword>
<protein>
    <submittedName>
        <fullName evidence="4">Thioredoxin domain-containing protein</fullName>
    </submittedName>
</protein>
<dbReference type="EMBL" id="DWVP01000005">
    <property type="protein sequence ID" value="HJC84572.1"/>
    <property type="molecule type" value="Genomic_DNA"/>
</dbReference>
<evidence type="ECO:0000256" key="1">
    <source>
        <dbReference type="SAM" id="MobiDB-lite"/>
    </source>
</evidence>
<reference evidence="4" key="1">
    <citation type="journal article" date="2021" name="PeerJ">
        <title>Extensive microbial diversity within the chicken gut microbiome revealed by metagenomics and culture.</title>
        <authorList>
            <person name="Gilroy R."/>
            <person name="Ravi A."/>
            <person name="Getino M."/>
            <person name="Pursley I."/>
            <person name="Horton D.L."/>
            <person name="Alikhan N.F."/>
            <person name="Baker D."/>
            <person name="Gharbi K."/>
            <person name="Hall N."/>
            <person name="Watson M."/>
            <person name="Adriaenssens E.M."/>
            <person name="Foster-Nyarko E."/>
            <person name="Jarju S."/>
            <person name="Secka A."/>
            <person name="Antonio M."/>
            <person name="Oren A."/>
            <person name="Chaudhuri R.R."/>
            <person name="La Ragione R."/>
            <person name="Hildebrand F."/>
            <person name="Pallen M.J."/>
        </authorList>
    </citation>
    <scope>NUCLEOTIDE SEQUENCE</scope>
    <source>
        <strain evidence="4">ChiHjej13B12-4958</strain>
    </source>
</reference>
<comment type="caution">
    <text evidence="4">The sequence shown here is derived from an EMBL/GenBank/DDBJ whole genome shotgun (WGS) entry which is preliminary data.</text>
</comment>
<feature type="compositionally biased region" description="Acidic residues" evidence="1">
    <location>
        <begin position="246"/>
        <end position="273"/>
    </location>
</feature>
<evidence type="ECO:0000313" key="4">
    <source>
        <dbReference type="EMBL" id="HJC84572.1"/>
    </source>
</evidence>
<keyword evidence="2" id="KW-0812">Transmembrane</keyword>
<evidence type="ECO:0000256" key="2">
    <source>
        <dbReference type="SAM" id="Phobius"/>
    </source>
</evidence>